<dbReference type="InterPro" id="IPR011990">
    <property type="entry name" value="TPR-like_helical_dom_sf"/>
</dbReference>
<dbReference type="Pfam" id="PF17177">
    <property type="entry name" value="PPR_long"/>
    <property type="match status" value="3"/>
</dbReference>
<accession>A0AAD7M443</accession>
<feature type="domain" description="PROP1-like PPR" evidence="2">
    <location>
        <begin position="200"/>
        <end position="252"/>
    </location>
</feature>
<dbReference type="PANTHER" id="PTHR13547:SF7">
    <property type="entry name" value="RIBONUCLEASE P"/>
    <property type="match status" value="1"/>
</dbReference>
<evidence type="ECO:0000313" key="4">
    <source>
        <dbReference type="Proteomes" id="UP001163823"/>
    </source>
</evidence>
<proteinExistence type="predicted"/>
<dbReference type="FunFam" id="1.25.40.10:FF:003531">
    <property type="entry name" value="Uncharacterized protein"/>
    <property type="match status" value="1"/>
</dbReference>
<feature type="domain" description="PROP1-like PPR" evidence="2">
    <location>
        <begin position="138"/>
        <end position="199"/>
    </location>
</feature>
<keyword evidence="1" id="KW-0677">Repeat</keyword>
<evidence type="ECO:0000256" key="1">
    <source>
        <dbReference type="ARBA" id="ARBA00022737"/>
    </source>
</evidence>
<feature type="domain" description="PROP1-like PPR" evidence="2">
    <location>
        <begin position="1"/>
        <end position="44"/>
    </location>
</feature>
<sequence length="345" mass="39150">MCSKRGDAMGAIHLYDSARREAIKMGQYHYTVLLYLCSSAAVGVVKPAKTGSVSTVRELVTDKSHGTLDDFVLNSSQRSNSTFKEKNSSHFSNGFMNQNNRFVDSTTNLKKESHELLPTKISSINRDDGKILVCEDVKKYALQRGFEIYENMCLDKVPMNEAALTSMARMAMSMGDGERAFEMVKQMKPLRINPWLQYYEEPKLEALLRLSVAAGRDDKVYYLLHKLRTSVRQVSLVTADLIISWFKIKEASRVGKRKWDLTCIKGAIENNGGGWHGQGWLCKGKWKVLCTTVRADGMCNFCGMHLTTIDLDTIETEKFAESVASIALKRERKSSFQKFQKWLDY</sequence>
<evidence type="ECO:0000313" key="3">
    <source>
        <dbReference type="EMBL" id="KAJ7969593.1"/>
    </source>
</evidence>
<comment type="caution">
    <text evidence="3">The sequence shown here is derived from an EMBL/GenBank/DDBJ whole genome shotgun (WGS) entry which is preliminary data.</text>
</comment>
<dbReference type="EMBL" id="JARAOO010000004">
    <property type="protein sequence ID" value="KAJ7969593.1"/>
    <property type="molecule type" value="Genomic_DNA"/>
</dbReference>
<dbReference type="GO" id="GO:0001682">
    <property type="term" value="P:tRNA 5'-leader removal"/>
    <property type="evidence" value="ECO:0007669"/>
    <property type="project" value="TreeGrafter"/>
</dbReference>
<dbReference type="Gene3D" id="1.25.40.10">
    <property type="entry name" value="Tetratricopeptide repeat domain"/>
    <property type="match status" value="2"/>
</dbReference>
<dbReference type="AlphaFoldDB" id="A0AAD7M443"/>
<dbReference type="Proteomes" id="UP001163823">
    <property type="component" value="Chromosome 4"/>
</dbReference>
<evidence type="ECO:0000259" key="2">
    <source>
        <dbReference type="Pfam" id="PF17177"/>
    </source>
</evidence>
<dbReference type="InterPro" id="IPR033443">
    <property type="entry name" value="PROP1-like_PPR_dom"/>
</dbReference>
<organism evidence="3 4">
    <name type="scientific">Quillaja saponaria</name>
    <name type="common">Soap bark tree</name>
    <dbReference type="NCBI Taxonomy" id="32244"/>
    <lineage>
        <taxon>Eukaryota</taxon>
        <taxon>Viridiplantae</taxon>
        <taxon>Streptophyta</taxon>
        <taxon>Embryophyta</taxon>
        <taxon>Tracheophyta</taxon>
        <taxon>Spermatophyta</taxon>
        <taxon>Magnoliopsida</taxon>
        <taxon>eudicotyledons</taxon>
        <taxon>Gunneridae</taxon>
        <taxon>Pentapetalae</taxon>
        <taxon>rosids</taxon>
        <taxon>fabids</taxon>
        <taxon>Fabales</taxon>
        <taxon>Quillajaceae</taxon>
        <taxon>Quillaja</taxon>
    </lineage>
</organism>
<dbReference type="GO" id="GO:0004526">
    <property type="term" value="F:ribonuclease P activity"/>
    <property type="evidence" value="ECO:0007669"/>
    <property type="project" value="TreeGrafter"/>
</dbReference>
<keyword evidence="4" id="KW-1185">Reference proteome</keyword>
<gene>
    <name evidence="3" type="ORF">O6P43_007912</name>
</gene>
<name>A0AAD7M443_QUISA</name>
<dbReference type="PANTHER" id="PTHR13547">
    <property type="match status" value="1"/>
</dbReference>
<dbReference type="KEGG" id="qsa:O6P43_007912"/>
<protein>
    <submittedName>
        <fullName evidence="3">Proteinaceous RNase P 1, chloroplastic/mitochondrial-like</fullName>
    </submittedName>
</protein>
<reference evidence="3" key="1">
    <citation type="journal article" date="2023" name="Science">
        <title>Elucidation of the pathway for biosynthesis of saponin adjuvants from the soapbark tree.</title>
        <authorList>
            <person name="Reed J."/>
            <person name="Orme A."/>
            <person name="El-Demerdash A."/>
            <person name="Owen C."/>
            <person name="Martin L.B.B."/>
            <person name="Misra R.C."/>
            <person name="Kikuchi S."/>
            <person name="Rejzek M."/>
            <person name="Martin A.C."/>
            <person name="Harkess A."/>
            <person name="Leebens-Mack J."/>
            <person name="Louveau T."/>
            <person name="Stephenson M.J."/>
            <person name="Osbourn A."/>
        </authorList>
    </citation>
    <scope>NUCLEOTIDE SEQUENCE</scope>
    <source>
        <strain evidence="3">S10</strain>
    </source>
</reference>